<reference evidence="1" key="1">
    <citation type="journal article" date="2021" name="New Phytol.">
        <title>Evolutionary innovations through gain and loss of genes in the ectomycorrhizal Boletales.</title>
        <authorList>
            <person name="Wu G."/>
            <person name="Miyauchi S."/>
            <person name="Morin E."/>
            <person name="Kuo A."/>
            <person name="Drula E."/>
            <person name="Varga T."/>
            <person name="Kohler A."/>
            <person name="Feng B."/>
            <person name="Cao Y."/>
            <person name="Lipzen A."/>
            <person name="Daum C."/>
            <person name="Hundley H."/>
            <person name="Pangilinan J."/>
            <person name="Johnson J."/>
            <person name="Barry K."/>
            <person name="LaButti K."/>
            <person name="Ng V."/>
            <person name="Ahrendt S."/>
            <person name="Min B."/>
            <person name="Choi I.G."/>
            <person name="Park H."/>
            <person name="Plett J.M."/>
            <person name="Magnuson J."/>
            <person name="Spatafora J.W."/>
            <person name="Nagy L.G."/>
            <person name="Henrissat B."/>
            <person name="Grigoriev I.V."/>
            <person name="Yang Z.L."/>
            <person name="Xu J."/>
            <person name="Martin F.M."/>
        </authorList>
    </citation>
    <scope>NUCLEOTIDE SEQUENCE</scope>
    <source>
        <strain evidence="1">KUC20120723A-06</strain>
    </source>
</reference>
<evidence type="ECO:0000313" key="1">
    <source>
        <dbReference type="EMBL" id="KAH7926531.1"/>
    </source>
</evidence>
<accession>A0ACB8BM13</accession>
<evidence type="ECO:0000313" key="2">
    <source>
        <dbReference type="Proteomes" id="UP000790709"/>
    </source>
</evidence>
<name>A0ACB8BM13_9AGAM</name>
<keyword evidence="2" id="KW-1185">Reference proteome</keyword>
<comment type="caution">
    <text evidence="1">The sequence shown here is derived from an EMBL/GenBank/DDBJ whole genome shotgun (WGS) entry which is preliminary data.</text>
</comment>
<organism evidence="1 2">
    <name type="scientific">Leucogyrophana mollusca</name>
    <dbReference type="NCBI Taxonomy" id="85980"/>
    <lineage>
        <taxon>Eukaryota</taxon>
        <taxon>Fungi</taxon>
        <taxon>Dikarya</taxon>
        <taxon>Basidiomycota</taxon>
        <taxon>Agaricomycotina</taxon>
        <taxon>Agaricomycetes</taxon>
        <taxon>Agaricomycetidae</taxon>
        <taxon>Boletales</taxon>
        <taxon>Boletales incertae sedis</taxon>
        <taxon>Leucogyrophana</taxon>
    </lineage>
</organism>
<proteinExistence type="predicted"/>
<sequence>MSSILPPLISKWLHRKNFEGRRSPPNVSAPKKTKPRSTRARGKPIATHFFGYVLEDAFLYKYAKERQCEVYKSEGGRSRQPGSGRMKHPEERSYFCEARMSQRQQAGGLVLCLHIATEERAWRLKAAVGVDEDPQWNPIIYGP</sequence>
<dbReference type="EMBL" id="MU266381">
    <property type="protein sequence ID" value="KAH7926531.1"/>
    <property type="molecule type" value="Genomic_DNA"/>
</dbReference>
<protein>
    <submittedName>
        <fullName evidence="1">Uncharacterized protein</fullName>
    </submittedName>
</protein>
<gene>
    <name evidence="1" type="ORF">BV22DRAFT_1046013</name>
</gene>
<dbReference type="Proteomes" id="UP000790709">
    <property type="component" value="Unassembled WGS sequence"/>
</dbReference>